<dbReference type="SUPFAM" id="SSF54909">
    <property type="entry name" value="Dimeric alpha+beta barrel"/>
    <property type="match status" value="1"/>
</dbReference>
<dbReference type="InterPro" id="IPR000485">
    <property type="entry name" value="AsnC-type_HTH_dom"/>
</dbReference>
<dbReference type="InterPro" id="IPR011991">
    <property type="entry name" value="ArsR-like_HTH"/>
</dbReference>
<dbReference type="InterPro" id="IPR011008">
    <property type="entry name" value="Dimeric_a/b-barrel"/>
</dbReference>
<evidence type="ECO:0000259" key="4">
    <source>
        <dbReference type="PROSITE" id="PS50956"/>
    </source>
</evidence>
<proteinExistence type="predicted"/>
<dbReference type="PROSITE" id="PS50956">
    <property type="entry name" value="HTH_ASNC_2"/>
    <property type="match status" value="1"/>
</dbReference>
<evidence type="ECO:0000313" key="5">
    <source>
        <dbReference type="EMBL" id="MBB5265215.1"/>
    </source>
</evidence>
<keyword evidence="3" id="KW-0804">Transcription</keyword>
<reference evidence="5 6" key="1">
    <citation type="submission" date="2020-08" db="EMBL/GenBank/DDBJ databases">
        <title>Genomic Encyclopedia of Type Strains, Phase IV (KMG-IV): sequencing the most valuable type-strain genomes for metagenomic binning, comparative biology and taxonomic classification.</title>
        <authorList>
            <person name="Goeker M."/>
        </authorList>
    </citation>
    <scope>NUCLEOTIDE SEQUENCE [LARGE SCALE GENOMIC DNA]</scope>
    <source>
        <strain evidence="5 6">DSM 106146</strain>
    </source>
</reference>
<keyword evidence="2" id="KW-0238">DNA-binding</keyword>
<dbReference type="InterPro" id="IPR036390">
    <property type="entry name" value="WH_DNA-bd_sf"/>
</dbReference>
<dbReference type="SMART" id="SM00344">
    <property type="entry name" value="HTH_ASNC"/>
    <property type="match status" value="1"/>
</dbReference>
<dbReference type="Gene3D" id="1.10.10.10">
    <property type="entry name" value="Winged helix-like DNA-binding domain superfamily/Winged helix DNA-binding domain"/>
    <property type="match status" value="1"/>
</dbReference>
<evidence type="ECO:0000256" key="1">
    <source>
        <dbReference type="ARBA" id="ARBA00023015"/>
    </source>
</evidence>
<dbReference type="RefSeq" id="WP_183774927.1">
    <property type="nucleotide sequence ID" value="NZ_CAWVEG010000039.1"/>
</dbReference>
<dbReference type="Pfam" id="PF01037">
    <property type="entry name" value="AsnC_trans_reg"/>
    <property type="match status" value="1"/>
</dbReference>
<evidence type="ECO:0000256" key="2">
    <source>
        <dbReference type="ARBA" id="ARBA00023125"/>
    </source>
</evidence>
<dbReference type="InterPro" id="IPR019888">
    <property type="entry name" value="Tscrpt_reg_AsnC-like"/>
</dbReference>
<comment type="caution">
    <text evidence="5">The sequence shown here is derived from an EMBL/GenBank/DDBJ whole genome shotgun (WGS) entry which is preliminary data.</text>
</comment>
<dbReference type="InterPro" id="IPR036388">
    <property type="entry name" value="WH-like_DNA-bd_sf"/>
</dbReference>
<accession>A0A7W8HBH6</accession>
<dbReference type="EMBL" id="JACHFW010000009">
    <property type="protein sequence ID" value="MBB5265215.1"/>
    <property type="molecule type" value="Genomic_DNA"/>
</dbReference>
<organism evidence="5 6">
    <name type="scientific">Catenibacillus scindens</name>
    <dbReference type="NCBI Taxonomy" id="673271"/>
    <lineage>
        <taxon>Bacteria</taxon>
        <taxon>Bacillati</taxon>
        <taxon>Bacillota</taxon>
        <taxon>Clostridia</taxon>
        <taxon>Lachnospirales</taxon>
        <taxon>Lachnospiraceae</taxon>
        <taxon>Catenibacillus</taxon>
    </lineage>
</organism>
<gene>
    <name evidence="5" type="ORF">HNP82_002354</name>
</gene>
<dbReference type="GO" id="GO:0005829">
    <property type="term" value="C:cytosol"/>
    <property type="evidence" value="ECO:0007669"/>
    <property type="project" value="TreeGrafter"/>
</dbReference>
<name>A0A7W8HBH6_9FIRM</name>
<sequence length="150" mass="17316">MDAIDRKILQILQNNARTPIKAIAAEVYLSSPAVSARIEHLEKQGYITGFYTQINRYKLGYHITAFIELSIDPERKEDFYDYIRQEPHVLECNFVTGDYSMLLKVAFHSTLELDAFIGHLQKWGHTRTQIVFSTPVEPRGALIPDKDFEL</sequence>
<dbReference type="PRINTS" id="PR00033">
    <property type="entry name" value="HTHASNC"/>
</dbReference>
<dbReference type="Proteomes" id="UP000543642">
    <property type="component" value="Unassembled WGS sequence"/>
</dbReference>
<evidence type="ECO:0000313" key="6">
    <source>
        <dbReference type="Proteomes" id="UP000543642"/>
    </source>
</evidence>
<dbReference type="PANTHER" id="PTHR30154:SF53">
    <property type="entry name" value="HTH-TYPE TRANSCRIPTIONAL REGULATOR LRPC"/>
    <property type="match status" value="1"/>
</dbReference>
<dbReference type="PANTHER" id="PTHR30154">
    <property type="entry name" value="LEUCINE-RESPONSIVE REGULATORY PROTEIN"/>
    <property type="match status" value="1"/>
</dbReference>
<dbReference type="Pfam" id="PF13412">
    <property type="entry name" value="HTH_24"/>
    <property type="match status" value="1"/>
</dbReference>
<dbReference type="SUPFAM" id="SSF46785">
    <property type="entry name" value="Winged helix' DNA-binding domain"/>
    <property type="match status" value="1"/>
</dbReference>
<dbReference type="Gene3D" id="3.30.70.920">
    <property type="match status" value="1"/>
</dbReference>
<dbReference type="CDD" id="cd00090">
    <property type="entry name" value="HTH_ARSR"/>
    <property type="match status" value="1"/>
</dbReference>
<protein>
    <submittedName>
        <fullName evidence="5">Lrp/AsnC family leucine-responsive transcriptional regulator</fullName>
    </submittedName>
</protein>
<feature type="domain" description="HTH asnC-type" evidence="4">
    <location>
        <begin position="1"/>
        <end position="62"/>
    </location>
</feature>
<dbReference type="AlphaFoldDB" id="A0A7W8HBH6"/>
<keyword evidence="6" id="KW-1185">Reference proteome</keyword>
<dbReference type="InterPro" id="IPR019887">
    <property type="entry name" value="Tscrpt_reg_AsnC/Lrp_C"/>
</dbReference>
<dbReference type="GO" id="GO:0043565">
    <property type="term" value="F:sequence-specific DNA binding"/>
    <property type="evidence" value="ECO:0007669"/>
    <property type="project" value="InterPro"/>
</dbReference>
<dbReference type="GO" id="GO:0043200">
    <property type="term" value="P:response to amino acid"/>
    <property type="evidence" value="ECO:0007669"/>
    <property type="project" value="TreeGrafter"/>
</dbReference>
<keyword evidence="1" id="KW-0805">Transcription regulation</keyword>
<evidence type="ECO:0000256" key="3">
    <source>
        <dbReference type="ARBA" id="ARBA00023163"/>
    </source>
</evidence>